<proteinExistence type="predicted"/>
<comment type="caution">
    <text evidence="1">The sequence shown here is derived from an EMBL/GenBank/DDBJ whole genome shotgun (WGS) entry which is preliminary data.</text>
</comment>
<accession>A0A1F5FHP3</accession>
<reference evidence="1 2" key="1">
    <citation type="journal article" date="2016" name="Nat. Commun.">
        <title>Thousands of microbial genomes shed light on interconnected biogeochemical processes in an aquifer system.</title>
        <authorList>
            <person name="Anantharaman K."/>
            <person name="Brown C.T."/>
            <person name="Hug L.A."/>
            <person name="Sharon I."/>
            <person name="Castelle C.J."/>
            <person name="Probst A.J."/>
            <person name="Thomas B.C."/>
            <person name="Singh A."/>
            <person name="Wilkins M.J."/>
            <person name="Karaoz U."/>
            <person name="Brodie E.L."/>
            <person name="Williams K.H."/>
            <person name="Hubbard S.S."/>
            <person name="Banfield J.F."/>
        </authorList>
    </citation>
    <scope>NUCLEOTIDE SEQUENCE [LARGE SCALE GENOMIC DNA]</scope>
</reference>
<dbReference type="InterPro" id="IPR011256">
    <property type="entry name" value="Reg_factor_effector_dom_sf"/>
</dbReference>
<dbReference type="EMBL" id="MFAF01000016">
    <property type="protein sequence ID" value="OGD79064.1"/>
    <property type="molecule type" value="Genomic_DNA"/>
</dbReference>
<gene>
    <name evidence="1" type="ORF">A2Y64_06665</name>
</gene>
<dbReference type="AlphaFoldDB" id="A0A1F5FHP3"/>
<evidence type="ECO:0000313" key="1">
    <source>
        <dbReference type="EMBL" id="OGD79064.1"/>
    </source>
</evidence>
<dbReference type="Gene3D" id="3.20.80.10">
    <property type="entry name" value="Regulatory factor, effector binding domain"/>
    <property type="match status" value="1"/>
</dbReference>
<evidence type="ECO:0000313" key="2">
    <source>
        <dbReference type="Proteomes" id="UP000177187"/>
    </source>
</evidence>
<dbReference type="Proteomes" id="UP000177187">
    <property type="component" value="Unassembled WGS sequence"/>
</dbReference>
<organism evidence="1 2">
    <name type="scientific">Candidatus Coatesbacteria bacterium RBG_13_66_14</name>
    <dbReference type="NCBI Taxonomy" id="1817816"/>
    <lineage>
        <taxon>Bacteria</taxon>
        <taxon>Candidatus Coatesiibacteriota</taxon>
    </lineage>
</organism>
<name>A0A1F5FHP3_9BACT</name>
<evidence type="ECO:0008006" key="3">
    <source>
        <dbReference type="Google" id="ProtNLM"/>
    </source>
</evidence>
<sequence>MAVAATMLLAAFGACGSEEPEAVQTTDTVEPVLEFSTMYLQPAFVLLRERTGEYADGMGALAGLDAELAAHGVAPAGPPFIHYLGKGDDGRARFQVGVCVSSDVSPWDDLSAQNLSERLVAYLETSGPWSDSRAWEHEELADWAEKAGFEVTGTACDYFLNWGTEGLPESLMAEVTLPIAVPEEPEE</sequence>
<protein>
    <recommendedName>
        <fullName evidence="3">Bacterial transcription activator effector binding domain-containing protein</fullName>
    </recommendedName>
</protein>